<dbReference type="RefSeq" id="WP_146803401.1">
    <property type="nucleotide sequence ID" value="NZ_BJUK01000026.1"/>
</dbReference>
<feature type="compositionally biased region" description="Polar residues" evidence="1">
    <location>
        <begin position="72"/>
        <end position="84"/>
    </location>
</feature>
<dbReference type="OrthoDB" id="6362681at2"/>
<sequence>MINEPQRLQYLEAMGLTAWTARYRLPGAAETPACDWPEEAPVAAQAPRARLQALLQEPAAPSREPAEATPKVSPQTSPQASPETTAGPGRAKALLGEAPQAPAATPPEAHSAQTAAPAASPVAPQQALRFSVRLMALEGRWLVLLPEAPDAMQQRLLNNLGRAAGLPLAAPWQRFDWPLMEELPVEAPLEEAREGFKAFIAGRGWYPERLLVFGLSPELGRVLAIDGERSEGLALPAWQGPSLAELARDGEAKRALWPRLFALGQAWAGDGDA</sequence>
<name>A0A510XBK3_9GAMM</name>
<accession>A0A510XBK3</accession>
<feature type="region of interest" description="Disordered" evidence="1">
    <location>
        <begin position="56"/>
        <end position="120"/>
    </location>
</feature>
<reference evidence="3 5" key="2">
    <citation type="submission" date="2020-12" db="EMBL/GenBank/DDBJ databases">
        <title>Draft genome sequence of Halomonas pacifica strain CARE-V15.</title>
        <authorList>
            <person name="Vignesh N."/>
            <person name="Thabitha A."/>
            <person name="Saravanan R."/>
            <person name="Manigandan V."/>
        </authorList>
    </citation>
    <scope>NUCLEOTIDE SEQUENCE [LARGE SCALE GENOMIC DNA]</scope>
    <source>
        <strain evidence="3 5">CARE-V15</strain>
    </source>
</reference>
<evidence type="ECO:0000256" key="1">
    <source>
        <dbReference type="SAM" id="MobiDB-lite"/>
    </source>
</evidence>
<dbReference type="EMBL" id="JAEDAF010000020">
    <property type="protein sequence ID" value="MBH8581750.1"/>
    <property type="molecule type" value="Genomic_DNA"/>
</dbReference>
<evidence type="ECO:0000313" key="3">
    <source>
        <dbReference type="EMBL" id="MBH8581750.1"/>
    </source>
</evidence>
<dbReference type="Proteomes" id="UP000651738">
    <property type="component" value="Unassembled WGS sequence"/>
</dbReference>
<organism evidence="2 4">
    <name type="scientific">Bisbaumannia pacifica</name>
    <dbReference type="NCBI Taxonomy" id="77098"/>
    <lineage>
        <taxon>Bacteria</taxon>
        <taxon>Pseudomonadati</taxon>
        <taxon>Pseudomonadota</taxon>
        <taxon>Gammaproteobacteria</taxon>
        <taxon>Oceanospirillales</taxon>
        <taxon>Halomonadaceae</taxon>
        <taxon>Bisbaumannia</taxon>
    </lineage>
</organism>
<reference evidence="2 4" key="1">
    <citation type="submission" date="2019-07" db="EMBL/GenBank/DDBJ databases">
        <title>Whole genome shotgun sequence of Halomonas pacifica NBRC 102220.</title>
        <authorList>
            <person name="Hosoyama A."/>
            <person name="Uohara A."/>
            <person name="Ohji S."/>
            <person name="Ichikawa N."/>
        </authorList>
    </citation>
    <scope>NUCLEOTIDE SEQUENCE [LARGE SCALE GENOMIC DNA]</scope>
    <source>
        <strain evidence="2 4">NBRC 102220</strain>
    </source>
</reference>
<evidence type="ECO:0000313" key="2">
    <source>
        <dbReference type="EMBL" id="GEK48067.1"/>
    </source>
</evidence>
<gene>
    <name evidence="2" type="ORF">HPA02_23500</name>
    <name evidence="3" type="ORF">I7V36_16740</name>
</gene>
<dbReference type="EMBL" id="BJUK01000026">
    <property type="protein sequence ID" value="GEK48067.1"/>
    <property type="molecule type" value="Genomic_DNA"/>
</dbReference>
<evidence type="ECO:0000313" key="5">
    <source>
        <dbReference type="Proteomes" id="UP000651738"/>
    </source>
</evidence>
<dbReference type="Proteomes" id="UP000321275">
    <property type="component" value="Unassembled WGS sequence"/>
</dbReference>
<comment type="caution">
    <text evidence="2">The sequence shown here is derived from an EMBL/GenBank/DDBJ whole genome shotgun (WGS) entry which is preliminary data.</text>
</comment>
<feature type="compositionally biased region" description="Low complexity" evidence="1">
    <location>
        <begin position="97"/>
        <end position="120"/>
    </location>
</feature>
<protein>
    <submittedName>
        <fullName evidence="2">Uncharacterized protein</fullName>
    </submittedName>
</protein>
<feature type="compositionally biased region" description="Low complexity" evidence="1">
    <location>
        <begin position="56"/>
        <end position="70"/>
    </location>
</feature>
<keyword evidence="4" id="KW-1185">Reference proteome</keyword>
<evidence type="ECO:0000313" key="4">
    <source>
        <dbReference type="Proteomes" id="UP000321275"/>
    </source>
</evidence>
<proteinExistence type="predicted"/>
<dbReference type="AlphaFoldDB" id="A0A510XBK3"/>